<keyword evidence="1" id="KW-1133">Transmembrane helix</keyword>
<evidence type="ECO:0000313" key="3">
    <source>
        <dbReference type="Proteomes" id="UP000621266"/>
    </source>
</evidence>
<keyword evidence="1" id="KW-0472">Membrane</keyword>
<reference evidence="2 3" key="1">
    <citation type="submission" date="2019-10" db="EMBL/GenBank/DDBJ databases">
        <title>Streptomyces tenebrisbrunneis sp.nov., an endogenous actinomycete isolated from of Lycium ruthenicum.</title>
        <authorList>
            <person name="Ma L."/>
        </authorList>
    </citation>
    <scope>NUCLEOTIDE SEQUENCE [LARGE SCALE GENOMIC DNA]</scope>
    <source>
        <strain evidence="2 3">TRM 66187</strain>
    </source>
</reference>
<proteinExistence type="predicted"/>
<dbReference type="RefSeq" id="WP_098750929.1">
    <property type="nucleotide sequence ID" value="NZ_WHPN01000310.1"/>
</dbReference>
<keyword evidence="3" id="KW-1185">Reference proteome</keyword>
<dbReference type="Pfam" id="PF19953">
    <property type="entry name" value="EACC1"/>
    <property type="match status" value="1"/>
</dbReference>
<comment type="caution">
    <text evidence="2">The sequence shown here is derived from an EMBL/GenBank/DDBJ whole genome shotgun (WGS) entry which is preliminary data.</text>
</comment>
<feature type="transmembrane region" description="Helical" evidence="1">
    <location>
        <begin position="59"/>
        <end position="78"/>
    </location>
</feature>
<dbReference type="InterPro" id="IPR045428">
    <property type="entry name" value="EACC1"/>
</dbReference>
<accession>A0ABQ7FG69</accession>
<sequence>MAEQVVTVSLAAAGGDADDELRSLLRWLRHDETLHDAVRGQVAADGAPRPGAMGGGLEILQLVIGSGLSGAALAVSVLQWRDARRTRPVLTLRRGPVTVEIPADGAADTEAVRRIVRMLEEGAAADDTVA</sequence>
<evidence type="ECO:0000313" key="2">
    <source>
        <dbReference type="EMBL" id="KAF4407553.1"/>
    </source>
</evidence>
<protein>
    <submittedName>
        <fullName evidence="2">Uncharacterized protein</fullName>
    </submittedName>
</protein>
<evidence type="ECO:0000256" key="1">
    <source>
        <dbReference type="SAM" id="Phobius"/>
    </source>
</evidence>
<dbReference type="EMBL" id="WHPN01000310">
    <property type="protein sequence ID" value="KAF4407553.1"/>
    <property type="molecule type" value="Genomic_DNA"/>
</dbReference>
<name>A0ABQ7FG69_9ACTN</name>
<keyword evidence="1" id="KW-0812">Transmembrane</keyword>
<dbReference type="Proteomes" id="UP000621266">
    <property type="component" value="Unassembled WGS sequence"/>
</dbReference>
<gene>
    <name evidence="2" type="ORF">GCU69_19010</name>
</gene>
<organism evidence="2 3">
    <name type="scientific">Streptomyces lycii</name>
    <dbReference type="NCBI Taxonomy" id="2654337"/>
    <lineage>
        <taxon>Bacteria</taxon>
        <taxon>Bacillati</taxon>
        <taxon>Actinomycetota</taxon>
        <taxon>Actinomycetes</taxon>
        <taxon>Kitasatosporales</taxon>
        <taxon>Streptomycetaceae</taxon>
        <taxon>Streptomyces</taxon>
    </lineage>
</organism>